<evidence type="ECO:0008006" key="9">
    <source>
        <dbReference type="Google" id="ProtNLM"/>
    </source>
</evidence>
<proteinExistence type="predicted"/>
<evidence type="ECO:0000256" key="4">
    <source>
        <dbReference type="PROSITE-ProRule" id="PRU00207"/>
    </source>
</evidence>
<dbReference type="PROSITE" id="PS00518">
    <property type="entry name" value="ZF_RING_1"/>
    <property type="match status" value="1"/>
</dbReference>
<accession>A0A8H7Y714</accession>
<reference evidence="8" key="1">
    <citation type="submission" date="2021-02" db="EMBL/GenBank/DDBJ databases">
        <title>Psilocybe cubensis genome.</title>
        <authorList>
            <person name="Mckernan K.J."/>
            <person name="Crawford S."/>
            <person name="Trippe A."/>
            <person name="Kane L.T."/>
            <person name="Mclaughlin S."/>
        </authorList>
    </citation>
    <scope>NUCLEOTIDE SEQUENCE [LARGE SCALE GENOMIC DNA]</scope>
    <source>
        <strain evidence="8">MGC-MH-2018</strain>
    </source>
</reference>
<feature type="domain" description="TRAF-type" evidence="7">
    <location>
        <begin position="100"/>
        <end position="191"/>
    </location>
</feature>
<dbReference type="SUPFAM" id="SSF49599">
    <property type="entry name" value="TRAF domain-like"/>
    <property type="match status" value="1"/>
</dbReference>
<gene>
    <name evidence="8" type="ORF">JR316_002018</name>
</gene>
<dbReference type="EMBL" id="JAFIQS010000002">
    <property type="protein sequence ID" value="KAG5172516.1"/>
    <property type="molecule type" value="Genomic_DNA"/>
</dbReference>
<feature type="zinc finger region" description="TRAF-type" evidence="4">
    <location>
        <begin position="100"/>
        <end position="191"/>
    </location>
</feature>
<dbReference type="GO" id="GO:0008270">
    <property type="term" value="F:zinc ion binding"/>
    <property type="evidence" value="ECO:0007669"/>
    <property type="project" value="UniProtKB-KW"/>
</dbReference>
<keyword evidence="2 4" id="KW-0863">Zinc-finger</keyword>
<evidence type="ECO:0000256" key="2">
    <source>
        <dbReference type="ARBA" id="ARBA00022771"/>
    </source>
</evidence>
<evidence type="ECO:0000313" key="8">
    <source>
        <dbReference type="EMBL" id="KAG5172516.1"/>
    </source>
</evidence>
<feature type="compositionally biased region" description="Basic and acidic residues" evidence="5">
    <location>
        <begin position="150"/>
        <end position="167"/>
    </location>
</feature>
<organism evidence="8">
    <name type="scientific">Psilocybe cubensis</name>
    <name type="common">Psychedelic mushroom</name>
    <name type="synonym">Stropharia cubensis</name>
    <dbReference type="NCBI Taxonomy" id="181762"/>
    <lineage>
        <taxon>Eukaryota</taxon>
        <taxon>Fungi</taxon>
        <taxon>Dikarya</taxon>
        <taxon>Basidiomycota</taxon>
        <taxon>Agaricomycotina</taxon>
        <taxon>Agaricomycetes</taxon>
        <taxon>Agaricomycetidae</taxon>
        <taxon>Agaricales</taxon>
        <taxon>Agaricineae</taxon>
        <taxon>Strophariaceae</taxon>
        <taxon>Psilocybe</taxon>
    </lineage>
</organism>
<evidence type="ECO:0000259" key="7">
    <source>
        <dbReference type="PROSITE" id="PS50145"/>
    </source>
</evidence>
<dbReference type="PANTHER" id="PTHR10131:SF94">
    <property type="entry name" value="TNF RECEPTOR-ASSOCIATED FACTOR 4"/>
    <property type="match status" value="1"/>
</dbReference>
<dbReference type="Pfam" id="PF13923">
    <property type="entry name" value="zf-C3HC4_2"/>
    <property type="match status" value="1"/>
</dbReference>
<dbReference type="PROSITE" id="PS50145">
    <property type="entry name" value="ZF_TRAF"/>
    <property type="match status" value="1"/>
</dbReference>
<keyword evidence="1 4" id="KW-0479">Metal-binding</keyword>
<name>A0A8H7Y714_PSICU</name>
<dbReference type="AlphaFoldDB" id="A0A8H7Y714"/>
<dbReference type="InterPro" id="IPR001841">
    <property type="entry name" value="Znf_RING"/>
</dbReference>
<evidence type="ECO:0000256" key="3">
    <source>
        <dbReference type="ARBA" id="ARBA00022833"/>
    </source>
</evidence>
<feature type="domain" description="RING-type" evidence="6">
    <location>
        <begin position="16"/>
        <end position="55"/>
    </location>
</feature>
<feature type="compositionally biased region" description="Acidic residues" evidence="5">
    <location>
        <begin position="138"/>
        <end position="149"/>
    </location>
</feature>
<protein>
    <recommendedName>
        <fullName evidence="9">RING-type domain-containing protein</fullName>
    </recommendedName>
</protein>
<sequence>MSLYNYVDTPNNNLICCICRAPFTDPTTTRTCAHTFCYECILRALSHAGQCPVDRSALSVEDLSPASPIVRSMVDELVVECVYSGEGCGYTCERQRMVGHLKEECEYAEVECALAGCGEVMRRRDVLEHVEKMHKSVEEEDGQDVEDNEENARSREDKGKGKEEERCPHGEMGCAFKGEGVEAHLETCVYEQLKGFLSANTARVAALTEQNVMLRHRVEMLEGTVERTRREVSGVKNVVGGLSGGTLEGTLEGLREEVLGLGVLVEEVRRRNEMALTNETLRLSEEMMSIRGQMHGLRMQMHGMMMERDAYTRPMTGSITKL</sequence>
<comment type="caution">
    <text evidence="8">The sequence shown here is derived from an EMBL/GenBank/DDBJ whole genome shotgun (WGS) entry which is preliminary data.</text>
</comment>
<evidence type="ECO:0000256" key="5">
    <source>
        <dbReference type="SAM" id="MobiDB-lite"/>
    </source>
</evidence>
<keyword evidence="3 4" id="KW-0862">Zinc</keyword>
<dbReference type="InterPro" id="IPR017907">
    <property type="entry name" value="Znf_RING_CS"/>
</dbReference>
<evidence type="ECO:0000256" key="1">
    <source>
        <dbReference type="ARBA" id="ARBA00022723"/>
    </source>
</evidence>
<dbReference type="InterPro" id="IPR001293">
    <property type="entry name" value="Znf_TRAF"/>
</dbReference>
<dbReference type="InterPro" id="IPR013083">
    <property type="entry name" value="Znf_RING/FYVE/PHD"/>
</dbReference>
<dbReference type="PROSITE" id="PS50089">
    <property type="entry name" value="ZF_RING_2"/>
    <property type="match status" value="1"/>
</dbReference>
<feature type="region of interest" description="Disordered" evidence="5">
    <location>
        <begin position="134"/>
        <end position="167"/>
    </location>
</feature>
<evidence type="ECO:0000259" key="6">
    <source>
        <dbReference type="PROSITE" id="PS50089"/>
    </source>
</evidence>
<dbReference type="SUPFAM" id="SSF57850">
    <property type="entry name" value="RING/U-box"/>
    <property type="match status" value="1"/>
</dbReference>
<dbReference type="Gene3D" id="3.30.40.10">
    <property type="entry name" value="Zinc/RING finger domain, C3HC4 (zinc finger)"/>
    <property type="match status" value="1"/>
</dbReference>
<dbReference type="SMART" id="SM00184">
    <property type="entry name" value="RING"/>
    <property type="match status" value="1"/>
</dbReference>
<dbReference type="PANTHER" id="PTHR10131">
    <property type="entry name" value="TNF RECEPTOR ASSOCIATED FACTOR"/>
    <property type="match status" value="1"/>
</dbReference>